<comment type="caution">
    <text evidence="2">The sequence shown here is derived from an EMBL/GenBank/DDBJ whole genome shotgun (WGS) entry which is preliminary data.</text>
</comment>
<feature type="region of interest" description="Disordered" evidence="1">
    <location>
        <begin position="1"/>
        <end position="21"/>
    </location>
</feature>
<organism evidence="2 3">
    <name type="scientific">Patagioenas fasciata monilis</name>
    <dbReference type="NCBI Taxonomy" id="372326"/>
    <lineage>
        <taxon>Eukaryota</taxon>
        <taxon>Metazoa</taxon>
        <taxon>Chordata</taxon>
        <taxon>Craniata</taxon>
        <taxon>Vertebrata</taxon>
        <taxon>Euteleostomi</taxon>
        <taxon>Archelosauria</taxon>
        <taxon>Archosauria</taxon>
        <taxon>Dinosauria</taxon>
        <taxon>Saurischia</taxon>
        <taxon>Theropoda</taxon>
        <taxon>Coelurosauria</taxon>
        <taxon>Aves</taxon>
        <taxon>Neognathae</taxon>
        <taxon>Neoaves</taxon>
        <taxon>Columbimorphae</taxon>
        <taxon>Columbiformes</taxon>
        <taxon>Columbidae</taxon>
        <taxon>Patagioenas</taxon>
    </lineage>
</organism>
<protein>
    <submittedName>
        <fullName evidence="2">Uncharacterized protein</fullName>
    </submittedName>
</protein>
<dbReference type="Proteomes" id="UP000190648">
    <property type="component" value="Unassembled WGS sequence"/>
</dbReference>
<gene>
    <name evidence="2" type="ORF">AV530_016408</name>
</gene>
<evidence type="ECO:0000313" key="3">
    <source>
        <dbReference type="Proteomes" id="UP000190648"/>
    </source>
</evidence>
<name>A0A1V4JTJ8_PATFA</name>
<reference evidence="2 3" key="1">
    <citation type="submission" date="2016-02" db="EMBL/GenBank/DDBJ databases">
        <title>Band-tailed pigeon sequencing and assembly.</title>
        <authorList>
            <person name="Soares A.E."/>
            <person name="Novak B.J."/>
            <person name="Rice E.S."/>
            <person name="O'Connell B."/>
            <person name="Chang D."/>
            <person name="Weber S."/>
            <person name="Shapiro B."/>
        </authorList>
    </citation>
    <scope>NUCLEOTIDE SEQUENCE [LARGE SCALE GENOMIC DNA]</scope>
    <source>
        <strain evidence="2">BTP2013</strain>
        <tissue evidence="2">Blood</tissue>
    </source>
</reference>
<proteinExistence type="predicted"/>
<sequence length="108" mass="11723">MTFVFPENQTQTHTGSVPGANGVLVNQRLGLRTAANLGWSPTPAEGFLQAGSAVTRSSHTDAAGIIPMTQQEMHSRSGLFHASETKDTLKYRVTEDDLWNSYHVPALL</sequence>
<accession>A0A1V4JTJ8</accession>
<keyword evidence="3" id="KW-1185">Reference proteome</keyword>
<evidence type="ECO:0000256" key="1">
    <source>
        <dbReference type="SAM" id="MobiDB-lite"/>
    </source>
</evidence>
<dbReference type="AlphaFoldDB" id="A0A1V4JTJ8"/>
<dbReference type="EMBL" id="LSYS01006225">
    <property type="protein sequence ID" value="OPJ75532.1"/>
    <property type="molecule type" value="Genomic_DNA"/>
</dbReference>
<evidence type="ECO:0000313" key="2">
    <source>
        <dbReference type="EMBL" id="OPJ75532.1"/>
    </source>
</evidence>